<protein>
    <submittedName>
        <fullName evidence="2">Uncharacterized protein</fullName>
    </submittedName>
</protein>
<comment type="caution">
    <text evidence="2">The sequence shown here is derived from an EMBL/GenBank/DDBJ whole genome shotgun (WGS) entry which is preliminary data.</text>
</comment>
<keyword evidence="1" id="KW-0472">Membrane</keyword>
<sequence>MKNDFEKAHHAIYDFETHLDRFNGREMNMSSTLKCTEMSLFSHLSTQVSIVSSDVEQAKAHQLVPLVPYFVDLNAKLIEMLGALEEKADTFMQTSLQSLVATQVSALSFPFYELNSHFLNNVYWAHNDNIFNSVFVAAYSAASAMANVASVYSADVPQFAVESKGPAGHFVFYLPKVTQNRGNRPSQLDEAMPMAQERCDTVNRFLHSPYLQQNQTALTEQLSELSITFMDLRDLCRRQMQRNLRKSPQLYVEMYQELLATLSLVVSELDLVGRDNYRLSTELTVLSYPVQRFSSTFLQMIADINCKYFPKCLKATRMLADSFKHHSDAVYHLDLDSGQCTTLEIEWEQWGRWLCVALIVLVVGILLVLYFIISIFENATDRAKSLVAFLNQNRGNLPELLEANTKEKGKTIERG</sequence>
<dbReference type="AlphaFoldDB" id="A0A2T0FKB1"/>
<reference evidence="2 3" key="1">
    <citation type="submission" date="2017-04" db="EMBL/GenBank/DDBJ databases">
        <title>Genome sequencing of [Candida] sorbophila.</title>
        <authorList>
            <person name="Ahn J.O."/>
        </authorList>
    </citation>
    <scope>NUCLEOTIDE SEQUENCE [LARGE SCALE GENOMIC DNA]</scope>
    <source>
        <strain evidence="2 3">DS02</strain>
    </source>
</reference>
<gene>
    <name evidence="2" type="ORF">B9G98_03046</name>
</gene>
<dbReference type="GeneID" id="36516794"/>
<name>A0A2T0FKB1_9ASCO</name>
<keyword evidence="1" id="KW-0812">Transmembrane</keyword>
<evidence type="ECO:0000313" key="3">
    <source>
        <dbReference type="Proteomes" id="UP000238350"/>
    </source>
</evidence>
<keyword evidence="1" id="KW-1133">Transmembrane helix</keyword>
<feature type="transmembrane region" description="Helical" evidence="1">
    <location>
        <begin position="350"/>
        <end position="376"/>
    </location>
</feature>
<evidence type="ECO:0000256" key="1">
    <source>
        <dbReference type="SAM" id="Phobius"/>
    </source>
</evidence>
<keyword evidence="3" id="KW-1185">Reference proteome</keyword>
<dbReference type="EMBL" id="NDIQ01000021">
    <property type="protein sequence ID" value="PRT55426.1"/>
    <property type="molecule type" value="Genomic_DNA"/>
</dbReference>
<proteinExistence type="predicted"/>
<dbReference type="RefSeq" id="XP_024665371.1">
    <property type="nucleotide sequence ID" value="XM_024809603.1"/>
</dbReference>
<organism evidence="2 3">
    <name type="scientific">Wickerhamiella sorbophila</name>
    <dbReference type="NCBI Taxonomy" id="45607"/>
    <lineage>
        <taxon>Eukaryota</taxon>
        <taxon>Fungi</taxon>
        <taxon>Dikarya</taxon>
        <taxon>Ascomycota</taxon>
        <taxon>Saccharomycotina</taxon>
        <taxon>Dipodascomycetes</taxon>
        <taxon>Dipodascales</taxon>
        <taxon>Trichomonascaceae</taxon>
        <taxon>Wickerhamiella</taxon>
    </lineage>
</organism>
<accession>A0A2T0FKB1</accession>
<evidence type="ECO:0000313" key="2">
    <source>
        <dbReference type="EMBL" id="PRT55426.1"/>
    </source>
</evidence>
<dbReference type="Proteomes" id="UP000238350">
    <property type="component" value="Unassembled WGS sequence"/>
</dbReference>